<feature type="compositionally biased region" description="Low complexity" evidence="1">
    <location>
        <begin position="1"/>
        <end position="16"/>
    </location>
</feature>
<proteinExistence type="predicted"/>
<evidence type="ECO:0000256" key="1">
    <source>
        <dbReference type="SAM" id="MobiDB-lite"/>
    </source>
</evidence>
<feature type="region of interest" description="Disordered" evidence="1">
    <location>
        <begin position="1"/>
        <end position="20"/>
    </location>
</feature>
<organism evidence="2 3">
    <name type="scientific">Globodera pallida</name>
    <name type="common">Potato cyst nematode worm</name>
    <name type="synonym">Heterodera pallida</name>
    <dbReference type="NCBI Taxonomy" id="36090"/>
    <lineage>
        <taxon>Eukaryota</taxon>
        <taxon>Metazoa</taxon>
        <taxon>Ecdysozoa</taxon>
        <taxon>Nematoda</taxon>
        <taxon>Chromadorea</taxon>
        <taxon>Rhabditida</taxon>
        <taxon>Tylenchina</taxon>
        <taxon>Tylenchomorpha</taxon>
        <taxon>Tylenchoidea</taxon>
        <taxon>Heteroderidae</taxon>
        <taxon>Heteroderinae</taxon>
        <taxon>Globodera</taxon>
    </lineage>
</organism>
<dbReference type="AlphaFoldDB" id="A0A183BRH1"/>
<sequence length="284" mass="31234">MPGSTTGSTSSVGATAHPNINDEDTTVKVINKMLLQVKQANTTVRVEDLEKVFGEVIRLEEAINRALRNTNRKTYQCQTNISQLAGEINTGFQTMTAQITSLADKVSSLDRTVALLDEIAQGMRTLSVEMGKQKSINDVNAVVESTRATAQSKIYVKESASEAKPNIEPERISSWEKVSLGPKLLPLLPIITMINLLALLATSTAAALPTRPMICQTEMQPTLWSLPTPIDCPLPKEVVGHVPMIQVRELYIPNDLEHNNEAWACRKIKKRGQEIHHAFRSAGV</sequence>
<protein>
    <submittedName>
        <fullName evidence="3">t-SNARE coiled-coil homology domain-containing protein</fullName>
    </submittedName>
</protein>
<evidence type="ECO:0000313" key="3">
    <source>
        <dbReference type="WBParaSite" id="GPLIN_000320700"/>
    </source>
</evidence>
<reference evidence="3" key="2">
    <citation type="submission" date="2016-06" db="UniProtKB">
        <authorList>
            <consortium name="WormBaseParasite"/>
        </authorList>
    </citation>
    <scope>IDENTIFICATION</scope>
</reference>
<dbReference type="Proteomes" id="UP000050741">
    <property type="component" value="Unassembled WGS sequence"/>
</dbReference>
<dbReference type="WBParaSite" id="GPLIN_000320700">
    <property type="protein sequence ID" value="GPLIN_000320700"/>
    <property type="gene ID" value="GPLIN_000320700"/>
</dbReference>
<reference evidence="2" key="1">
    <citation type="submission" date="2014-05" db="EMBL/GenBank/DDBJ databases">
        <title>The genome and life-stage specific transcriptomes of Globodera pallida elucidate key aspects of plant parasitism by a cyst nematode.</title>
        <authorList>
            <person name="Cotton J.A."/>
            <person name="Lilley C.J."/>
            <person name="Jones L.M."/>
            <person name="Kikuchi T."/>
            <person name="Reid A.J."/>
            <person name="Thorpe P."/>
            <person name="Tsai I.J."/>
            <person name="Beasley H."/>
            <person name="Blok V."/>
            <person name="Cock P.J.A."/>
            <person name="Van den Akker S.E."/>
            <person name="Holroyd N."/>
            <person name="Hunt M."/>
            <person name="Mantelin S."/>
            <person name="Naghra H."/>
            <person name="Pain A."/>
            <person name="Palomares-Rius J.E."/>
            <person name="Zarowiecki M."/>
            <person name="Berriman M."/>
            <person name="Jones J.T."/>
            <person name="Urwin P.E."/>
        </authorList>
    </citation>
    <scope>NUCLEOTIDE SEQUENCE [LARGE SCALE GENOMIC DNA]</scope>
    <source>
        <strain evidence="2">Lindley</strain>
    </source>
</reference>
<evidence type="ECO:0000313" key="2">
    <source>
        <dbReference type="Proteomes" id="UP000050741"/>
    </source>
</evidence>
<keyword evidence="2" id="KW-1185">Reference proteome</keyword>
<accession>A0A183BRH1</accession>
<name>A0A183BRH1_GLOPA</name>